<keyword evidence="7" id="KW-1133">Transmembrane helix</keyword>
<accession>A0ABQ7EB59</accession>
<evidence type="ECO:0000256" key="2">
    <source>
        <dbReference type="ARBA" id="ARBA00006375"/>
    </source>
</evidence>
<sequence length="453" mass="49874">MAALQKQIAKDSYQTNSSVNGWGRCPASLQGFNEAVIGFTDEGWSVIGDGVDEVTITNVPPAILLRFMREHISEWADNNIDAYLAAAAKVGPCSARVGDLKKGEVFELEKQEGGHELKEKEVGEDPDSQIQHKPWPVPLEFQQQGGDSLRRSIQGSASACISMKRLIWYVRALQPNKKKITSVKRKLEDELSSPWFYAVCTMGGMISAGTTHLAITPLDVLKVNMQVNPVKYNSIPSGFSTLLREHGHSYLWRGWSGKLLGYGVQGGCRFGLHGSASAQIFADMALCPFEAINVRVQTQPMFAKGLLDGFPRVYRNEGLAGFHRGLFPLWCHNLPFSMVMFSTFEQSVEFIYQNIIKKKKQDCSKAQQLGVTCLAGYTAGAVGTVISNPAYVLQAVRNIGFVGLFTRSLPVRITIVGPVITLQWFFYDAIKVLSGFPTSRGVQKPVDATKVSV</sequence>
<keyword evidence="8" id="KW-0496">Mitochondrion</keyword>
<evidence type="ECO:0000256" key="10">
    <source>
        <dbReference type="PROSITE-ProRule" id="PRU00282"/>
    </source>
</evidence>
<evidence type="ECO:0000256" key="6">
    <source>
        <dbReference type="ARBA" id="ARBA00022792"/>
    </source>
</evidence>
<dbReference type="InterPro" id="IPR023395">
    <property type="entry name" value="MCP_dom_sf"/>
</dbReference>
<evidence type="ECO:0000256" key="7">
    <source>
        <dbReference type="ARBA" id="ARBA00022989"/>
    </source>
</evidence>
<gene>
    <name evidence="13" type="ORF">DY000_02021054</name>
</gene>
<dbReference type="PANTHER" id="PTHR45671:SF4">
    <property type="entry name" value="MITOCHONDRIAL PHOSPHATE CARRIER PROTEIN 1, MITOCHONDRIAL"/>
    <property type="match status" value="1"/>
</dbReference>
<feature type="compositionally biased region" description="Basic and acidic residues" evidence="12">
    <location>
        <begin position="112"/>
        <end position="123"/>
    </location>
</feature>
<evidence type="ECO:0000313" key="14">
    <source>
        <dbReference type="Proteomes" id="UP000266723"/>
    </source>
</evidence>
<evidence type="ECO:0000256" key="9">
    <source>
        <dbReference type="ARBA" id="ARBA00023136"/>
    </source>
</evidence>
<dbReference type="InterPro" id="IPR044677">
    <property type="entry name" value="SLC25A3/Pic2/Mir1-like"/>
</dbReference>
<evidence type="ECO:0000256" key="5">
    <source>
        <dbReference type="ARBA" id="ARBA00022737"/>
    </source>
</evidence>
<evidence type="ECO:0000313" key="13">
    <source>
        <dbReference type="EMBL" id="KAF3594067.1"/>
    </source>
</evidence>
<keyword evidence="9 10" id="KW-0472">Membrane</keyword>
<dbReference type="Gene3D" id="1.50.40.10">
    <property type="entry name" value="Mitochondrial carrier domain"/>
    <property type="match status" value="2"/>
</dbReference>
<feature type="region of interest" description="Disordered" evidence="12">
    <location>
        <begin position="112"/>
        <end position="131"/>
    </location>
</feature>
<evidence type="ECO:0000256" key="12">
    <source>
        <dbReference type="SAM" id="MobiDB-lite"/>
    </source>
</evidence>
<name>A0ABQ7EB59_BRACR</name>
<feature type="repeat" description="Solcar" evidence="10">
    <location>
        <begin position="195"/>
        <end position="279"/>
    </location>
</feature>
<evidence type="ECO:0000256" key="1">
    <source>
        <dbReference type="ARBA" id="ARBA00004448"/>
    </source>
</evidence>
<dbReference type="EMBL" id="QGKV02000299">
    <property type="protein sequence ID" value="KAF3594067.1"/>
    <property type="molecule type" value="Genomic_DNA"/>
</dbReference>
<organism evidence="13 14">
    <name type="scientific">Brassica cretica</name>
    <name type="common">Mustard</name>
    <dbReference type="NCBI Taxonomy" id="69181"/>
    <lineage>
        <taxon>Eukaryota</taxon>
        <taxon>Viridiplantae</taxon>
        <taxon>Streptophyta</taxon>
        <taxon>Embryophyta</taxon>
        <taxon>Tracheophyta</taxon>
        <taxon>Spermatophyta</taxon>
        <taxon>Magnoliopsida</taxon>
        <taxon>eudicotyledons</taxon>
        <taxon>Gunneridae</taxon>
        <taxon>Pentapetalae</taxon>
        <taxon>rosids</taxon>
        <taxon>malvids</taxon>
        <taxon>Brassicales</taxon>
        <taxon>Brassicaceae</taxon>
        <taxon>Brassiceae</taxon>
        <taxon>Brassica</taxon>
    </lineage>
</organism>
<dbReference type="Pfam" id="PF00153">
    <property type="entry name" value="Mito_carr"/>
    <property type="match status" value="2"/>
</dbReference>
<keyword evidence="4 10" id="KW-0812">Transmembrane</keyword>
<keyword evidence="14" id="KW-1185">Reference proteome</keyword>
<dbReference type="InterPro" id="IPR018108">
    <property type="entry name" value="MCP_transmembrane"/>
</dbReference>
<evidence type="ECO:0000256" key="4">
    <source>
        <dbReference type="ARBA" id="ARBA00022692"/>
    </source>
</evidence>
<keyword evidence="6" id="KW-0999">Mitochondrion inner membrane</keyword>
<proteinExistence type="inferred from homology"/>
<dbReference type="PANTHER" id="PTHR45671">
    <property type="entry name" value="SOLUTE CARRIER FAMILY 25 (MITOCHONDRIAL CARRIER PHOSPHATE CARRIER), MEMBER 3, LIKE-RELATED-RELATED"/>
    <property type="match status" value="1"/>
</dbReference>
<comment type="subcellular location">
    <subcellularLocation>
        <location evidence="1">Mitochondrion inner membrane</location>
        <topology evidence="1">Multi-pass membrane protein</topology>
    </subcellularLocation>
</comment>
<protein>
    <submittedName>
        <fullName evidence="13">Uncharacterized protein</fullName>
    </submittedName>
</protein>
<evidence type="ECO:0000256" key="3">
    <source>
        <dbReference type="ARBA" id="ARBA00022448"/>
    </source>
</evidence>
<evidence type="ECO:0000256" key="8">
    <source>
        <dbReference type="ARBA" id="ARBA00023128"/>
    </source>
</evidence>
<keyword evidence="5" id="KW-0677">Repeat</keyword>
<comment type="similarity">
    <text evidence="2 11">Belongs to the mitochondrial carrier (TC 2.A.29) family.</text>
</comment>
<dbReference type="SUPFAM" id="SSF103506">
    <property type="entry name" value="Mitochondrial carrier"/>
    <property type="match status" value="1"/>
</dbReference>
<dbReference type="Proteomes" id="UP000266723">
    <property type="component" value="Unassembled WGS sequence"/>
</dbReference>
<keyword evidence="3 11" id="KW-0813">Transport</keyword>
<evidence type="ECO:0000256" key="11">
    <source>
        <dbReference type="RuleBase" id="RU000488"/>
    </source>
</evidence>
<comment type="caution">
    <text evidence="13">The sequence shown here is derived from an EMBL/GenBank/DDBJ whole genome shotgun (WGS) entry which is preliminary data.</text>
</comment>
<dbReference type="PROSITE" id="PS50920">
    <property type="entry name" value="SOLCAR"/>
    <property type="match status" value="1"/>
</dbReference>
<reference evidence="13 14" key="1">
    <citation type="journal article" date="2020" name="BMC Genomics">
        <title>Intraspecific diversification of the crop wild relative Brassica cretica Lam. using demographic model selection.</title>
        <authorList>
            <person name="Kioukis A."/>
            <person name="Michalopoulou V.A."/>
            <person name="Briers L."/>
            <person name="Pirintsos S."/>
            <person name="Studholme D.J."/>
            <person name="Pavlidis P."/>
            <person name="Sarris P.F."/>
        </authorList>
    </citation>
    <scope>NUCLEOTIDE SEQUENCE [LARGE SCALE GENOMIC DNA]</scope>
    <source>
        <strain evidence="14">cv. PFS-1207/04</strain>
    </source>
</reference>